<reference evidence="1 2" key="1">
    <citation type="journal article" date="2018" name="Sci. Rep.">
        <title>Comparative analysis of the Pocillopora damicornis genome highlights role of immune system in coral evolution.</title>
        <authorList>
            <person name="Cunning R."/>
            <person name="Bay R.A."/>
            <person name="Gillette P."/>
            <person name="Baker A.C."/>
            <person name="Traylor-Knowles N."/>
        </authorList>
    </citation>
    <scope>NUCLEOTIDE SEQUENCE [LARGE SCALE GENOMIC DNA]</scope>
    <source>
        <strain evidence="1">RSMAS</strain>
        <tissue evidence="1">Whole animal</tissue>
    </source>
</reference>
<comment type="caution">
    <text evidence="1">The sequence shown here is derived from an EMBL/GenBank/DDBJ whole genome shotgun (WGS) entry which is preliminary data.</text>
</comment>
<sequence length="126" mass="14682">MTLEFNLNADISRLKEWFTYNFLGINSTKTQAMVLGNSSYNFEFFVDPQQVIDIKPILKILGVTLDNNLSFKDHVTITLKKAYAKIAALRRIKRLIPSFIMISLYKTRLLAMQTNYQNSALFKFYK</sequence>
<accession>A0A3M6U3M0</accession>
<gene>
    <name evidence="1" type="ORF">pdam_00014716</name>
</gene>
<evidence type="ECO:0008006" key="3">
    <source>
        <dbReference type="Google" id="ProtNLM"/>
    </source>
</evidence>
<keyword evidence="2" id="KW-1185">Reference proteome</keyword>
<dbReference type="EMBL" id="RCHS01002300">
    <property type="protein sequence ID" value="RMX48275.1"/>
    <property type="molecule type" value="Genomic_DNA"/>
</dbReference>
<organism evidence="1 2">
    <name type="scientific">Pocillopora damicornis</name>
    <name type="common">Cauliflower coral</name>
    <name type="synonym">Millepora damicornis</name>
    <dbReference type="NCBI Taxonomy" id="46731"/>
    <lineage>
        <taxon>Eukaryota</taxon>
        <taxon>Metazoa</taxon>
        <taxon>Cnidaria</taxon>
        <taxon>Anthozoa</taxon>
        <taxon>Hexacorallia</taxon>
        <taxon>Scleractinia</taxon>
        <taxon>Astrocoeniina</taxon>
        <taxon>Pocilloporidae</taxon>
        <taxon>Pocillopora</taxon>
    </lineage>
</organism>
<evidence type="ECO:0000313" key="1">
    <source>
        <dbReference type="EMBL" id="RMX48275.1"/>
    </source>
</evidence>
<evidence type="ECO:0000313" key="2">
    <source>
        <dbReference type="Proteomes" id="UP000275408"/>
    </source>
</evidence>
<name>A0A3M6U3M0_POCDA</name>
<dbReference type="AlphaFoldDB" id="A0A3M6U3M0"/>
<protein>
    <recommendedName>
        <fullName evidence="3">Reverse transcriptase domain-containing protein</fullName>
    </recommendedName>
</protein>
<dbReference type="Proteomes" id="UP000275408">
    <property type="component" value="Unassembled WGS sequence"/>
</dbReference>
<proteinExistence type="predicted"/>
<dbReference type="PANTHER" id="PTHR33332">
    <property type="entry name" value="REVERSE TRANSCRIPTASE DOMAIN-CONTAINING PROTEIN"/>
    <property type="match status" value="1"/>
</dbReference>